<gene>
    <name evidence="2" type="ORF">DJ018_06875</name>
</gene>
<accession>A0A328ARH3</accession>
<dbReference type="OrthoDB" id="8127796at2"/>
<dbReference type="InterPro" id="IPR022037">
    <property type="entry name" value="DUF3606"/>
</dbReference>
<dbReference type="Pfam" id="PF12244">
    <property type="entry name" value="DUF3606"/>
    <property type="match status" value="1"/>
</dbReference>
<dbReference type="AlphaFoldDB" id="A0A328ARH3"/>
<reference evidence="3" key="1">
    <citation type="submission" date="2018-05" db="EMBL/GenBank/DDBJ databases">
        <authorList>
            <person name="Li X."/>
        </authorList>
    </citation>
    <scope>NUCLEOTIDE SEQUENCE [LARGE SCALE GENOMIC DNA]</scope>
    <source>
        <strain evidence="3">YIM 73061</strain>
    </source>
</reference>
<dbReference type="EMBL" id="QFYR01000001">
    <property type="protein sequence ID" value="RAK57643.1"/>
    <property type="molecule type" value="Genomic_DNA"/>
</dbReference>
<evidence type="ECO:0000313" key="2">
    <source>
        <dbReference type="EMBL" id="RAK57643.1"/>
    </source>
</evidence>
<proteinExistence type="predicted"/>
<protein>
    <recommendedName>
        <fullName evidence="4">DUF3606 domain-containing protein</fullName>
    </recommendedName>
</protein>
<keyword evidence="3" id="KW-1185">Reference proteome</keyword>
<evidence type="ECO:0000313" key="3">
    <source>
        <dbReference type="Proteomes" id="UP000249725"/>
    </source>
</evidence>
<name>A0A328ARH3_9CAUL</name>
<organism evidence="2 3">
    <name type="scientific">Phenylobacterium deserti</name>
    <dbReference type="NCBI Taxonomy" id="1914756"/>
    <lineage>
        <taxon>Bacteria</taxon>
        <taxon>Pseudomonadati</taxon>
        <taxon>Pseudomonadota</taxon>
        <taxon>Alphaproteobacteria</taxon>
        <taxon>Caulobacterales</taxon>
        <taxon>Caulobacteraceae</taxon>
        <taxon>Phenylobacterium</taxon>
    </lineage>
</organism>
<comment type="caution">
    <text evidence="2">The sequence shown here is derived from an EMBL/GenBank/DDBJ whole genome shotgun (WGS) entry which is preliminary data.</text>
</comment>
<evidence type="ECO:0000256" key="1">
    <source>
        <dbReference type="SAM" id="MobiDB-lite"/>
    </source>
</evidence>
<dbReference type="Proteomes" id="UP000249725">
    <property type="component" value="Unassembled WGS sequence"/>
</dbReference>
<sequence length="89" mass="9830">MNEGNAWRNDDARGLFSSSDGTKEPHVKASKRKRRALFEASRTIDLRDADQVRYWAKRFGASPQELAEAVDKVGPNTTAVALQLSAPLS</sequence>
<evidence type="ECO:0008006" key="4">
    <source>
        <dbReference type="Google" id="ProtNLM"/>
    </source>
</evidence>
<feature type="region of interest" description="Disordered" evidence="1">
    <location>
        <begin position="1"/>
        <end position="30"/>
    </location>
</feature>